<gene>
    <name evidence="1" type="ORF">G4B88_016165</name>
</gene>
<comment type="caution">
    <text evidence="1">The sequence shown here is derived from an EMBL/GenBank/DDBJ whole genome shotgun (WGS) entry which is preliminary data.</text>
</comment>
<dbReference type="Proteomes" id="UP000583929">
    <property type="component" value="Unassembled WGS sequence"/>
</dbReference>
<evidence type="ECO:0000313" key="2">
    <source>
        <dbReference type="Proteomes" id="UP000583929"/>
    </source>
</evidence>
<dbReference type="EMBL" id="JAATIQ010000210">
    <property type="protein sequence ID" value="KAF4370004.1"/>
    <property type="molecule type" value="Genomic_DNA"/>
</dbReference>
<name>A0A7J6FH23_CANSA</name>
<proteinExistence type="predicted"/>
<accession>A0A7J6FH23</accession>
<reference evidence="1 2" key="1">
    <citation type="journal article" date="2020" name="bioRxiv">
        <title>Sequence and annotation of 42 cannabis genomes reveals extensive copy number variation in cannabinoid synthesis and pathogen resistance genes.</title>
        <authorList>
            <person name="Mckernan K.J."/>
            <person name="Helbert Y."/>
            <person name="Kane L.T."/>
            <person name="Ebling H."/>
            <person name="Zhang L."/>
            <person name="Liu B."/>
            <person name="Eaton Z."/>
            <person name="Mclaughlin S."/>
            <person name="Kingan S."/>
            <person name="Baybayan P."/>
            <person name="Concepcion G."/>
            <person name="Jordan M."/>
            <person name="Riva A."/>
            <person name="Barbazuk W."/>
            <person name="Harkins T."/>
        </authorList>
    </citation>
    <scope>NUCLEOTIDE SEQUENCE [LARGE SCALE GENOMIC DNA]</scope>
    <source>
        <strain evidence="2">cv. Jamaican Lion 4</strain>
        <tissue evidence="1">Leaf</tissue>
    </source>
</reference>
<protein>
    <submittedName>
        <fullName evidence="1">Uncharacterized protein</fullName>
    </submittedName>
</protein>
<dbReference type="AlphaFoldDB" id="A0A7J6FH23"/>
<evidence type="ECO:0000313" key="1">
    <source>
        <dbReference type="EMBL" id="KAF4370004.1"/>
    </source>
</evidence>
<organism evidence="1 2">
    <name type="scientific">Cannabis sativa</name>
    <name type="common">Hemp</name>
    <name type="synonym">Marijuana</name>
    <dbReference type="NCBI Taxonomy" id="3483"/>
    <lineage>
        <taxon>Eukaryota</taxon>
        <taxon>Viridiplantae</taxon>
        <taxon>Streptophyta</taxon>
        <taxon>Embryophyta</taxon>
        <taxon>Tracheophyta</taxon>
        <taxon>Spermatophyta</taxon>
        <taxon>Magnoliopsida</taxon>
        <taxon>eudicotyledons</taxon>
        <taxon>Gunneridae</taxon>
        <taxon>Pentapetalae</taxon>
        <taxon>rosids</taxon>
        <taxon>fabids</taxon>
        <taxon>Rosales</taxon>
        <taxon>Cannabaceae</taxon>
        <taxon>Cannabis</taxon>
    </lineage>
</organism>
<keyword evidence="2" id="KW-1185">Reference proteome</keyword>
<sequence>MRYLFNGHFPSLRAELFCLASVPLSNTIDFPVSLSPHGKGSGFTLWFKGLFDIRGFPSHEMLDYNEIINSVFVISRSY</sequence>